<evidence type="ECO:0000313" key="6">
    <source>
        <dbReference type="Proteomes" id="UP000002051"/>
    </source>
</evidence>
<feature type="transmembrane region" description="Helical" evidence="1">
    <location>
        <begin position="126"/>
        <end position="151"/>
    </location>
</feature>
<feature type="domain" description="RNase H type-1" evidence="3">
    <location>
        <begin position="115"/>
        <end position="171"/>
    </location>
</feature>
<dbReference type="AlphaFoldDB" id="A0A072VVN2"/>
<keyword evidence="1" id="KW-1133">Transmembrane helix</keyword>
<protein>
    <submittedName>
        <fullName evidence="4">Transmembrane protein, putative</fullName>
    </submittedName>
</protein>
<keyword evidence="1 4" id="KW-0812">Transmembrane</keyword>
<keyword evidence="1" id="KW-0472">Membrane</keyword>
<dbReference type="HOGENOM" id="CLU_1157892_0_0_1"/>
<dbReference type="EMBL" id="CM001217">
    <property type="protein sequence ID" value="KEH42155.1"/>
    <property type="molecule type" value="Genomic_DNA"/>
</dbReference>
<reference evidence="4 6" key="1">
    <citation type="journal article" date="2011" name="Nature">
        <title>The Medicago genome provides insight into the evolution of rhizobial symbioses.</title>
        <authorList>
            <person name="Young N.D."/>
            <person name="Debelle F."/>
            <person name="Oldroyd G.E."/>
            <person name="Geurts R."/>
            <person name="Cannon S.B."/>
            <person name="Udvardi M.K."/>
            <person name="Benedito V.A."/>
            <person name="Mayer K.F."/>
            <person name="Gouzy J."/>
            <person name="Schoof H."/>
            <person name="Van de Peer Y."/>
            <person name="Proost S."/>
            <person name="Cook D.R."/>
            <person name="Meyers B.C."/>
            <person name="Spannagl M."/>
            <person name="Cheung F."/>
            <person name="De Mita S."/>
            <person name="Krishnakumar V."/>
            <person name="Gundlach H."/>
            <person name="Zhou S."/>
            <person name="Mudge J."/>
            <person name="Bharti A.K."/>
            <person name="Murray J.D."/>
            <person name="Naoumkina M.A."/>
            <person name="Rosen B."/>
            <person name="Silverstein K.A."/>
            <person name="Tang H."/>
            <person name="Rombauts S."/>
            <person name="Zhao P.X."/>
            <person name="Zhou P."/>
            <person name="Barbe V."/>
            <person name="Bardou P."/>
            <person name="Bechner M."/>
            <person name="Bellec A."/>
            <person name="Berger A."/>
            <person name="Berges H."/>
            <person name="Bidwell S."/>
            <person name="Bisseling T."/>
            <person name="Choisne N."/>
            <person name="Couloux A."/>
            <person name="Denny R."/>
            <person name="Deshpande S."/>
            <person name="Dai X."/>
            <person name="Doyle J.J."/>
            <person name="Dudez A.M."/>
            <person name="Farmer A.D."/>
            <person name="Fouteau S."/>
            <person name="Franken C."/>
            <person name="Gibelin C."/>
            <person name="Gish J."/>
            <person name="Goldstein S."/>
            <person name="Gonzalez A.J."/>
            <person name="Green P.J."/>
            <person name="Hallab A."/>
            <person name="Hartog M."/>
            <person name="Hua A."/>
            <person name="Humphray S.J."/>
            <person name="Jeong D.H."/>
            <person name="Jing Y."/>
            <person name="Jocker A."/>
            <person name="Kenton S.M."/>
            <person name="Kim D.J."/>
            <person name="Klee K."/>
            <person name="Lai H."/>
            <person name="Lang C."/>
            <person name="Lin S."/>
            <person name="Macmil S.L."/>
            <person name="Magdelenat G."/>
            <person name="Matthews L."/>
            <person name="McCorrison J."/>
            <person name="Monaghan E.L."/>
            <person name="Mun J.H."/>
            <person name="Najar F.Z."/>
            <person name="Nicholson C."/>
            <person name="Noirot C."/>
            <person name="O'Bleness M."/>
            <person name="Paule C.R."/>
            <person name="Poulain J."/>
            <person name="Prion F."/>
            <person name="Qin B."/>
            <person name="Qu C."/>
            <person name="Retzel E.F."/>
            <person name="Riddle C."/>
            <person name="Sallet E."/>
            <person name="Samain S."/>
            <person name="Samson N."/>
            <person name="Sanders I."/>
            <person name="Saurat O."/>
            <person name="Scarpelli C."/>
            <person name="Schiex T."/>
            <person name="Segurens B."/>
            <person name="Severin A.J."/>
            <person name="Sherrier D.J."/>
            <person name="Shi R."/>
            <person name="Sims S."/>
            <person name="Singer S.R."/>
            <person name="Sinharoy S."/>
            <person name="Sterck L."/>
            <person name="Viollet A."/>
            <person name="Wang B.B."/>
            <person name="Wang K."/>
            <person name="Wang M."/>
            <person name="Wang X."/>
            <person name="Warfsmann J."/>
            <person name="Weissenbach J."/>
            <person name="White D.D."/>
            <person name="White J.D."/>
            <person name="Wiley G.B."/>
            <person name="Wincker P."/>
            <person name="Xing Y."/>
            <person name="Yang L."/>
            <person name="Yao Z."/>
            <person name="Ying F."/>
            <person name="Zhai J."/>
            <person name="Zhou L."/>
            <person name="Zuber A."/>
            <person name="Denarie J."/>
            <person name="Dixon R.A."/>
            <person name="May G.D."/>
            <person name="Schwartz D.C."/>
            <person name="Rogers J."/>
            <person name="Quetier F."/>
            <person name="Town C.D."/>
            <person name="Roe B.A."/>
        </authorList>
    </citation>
    <scope>NUCLEOTIDE SEQUENCE [LARGE SCALE GENOMIC DNA]</scope>
    <source>
        <strain evidence="4">A17</strain>
        <strain evidence="5 6">cv. Jemalong A17</strain>
    </source>
</reference>
<dbReference type="PANTHER" id="PTHR37380:SF1">
    <property type="entry name" value="CLE FAMILY OSCLE501 PROTEIN"/>
    <property type="match status" value="1"/>
</dbReference>
<evidence type="ECO:0000313" key="5">
    <source>
        <dbReference type="EnsemblPlants" id="KEH42155"/>
    </source>
</evidence>
<dbReference type="EnsemblPlants" id="KEH42155">
    <property type="protein sequence ID" value="KEH42155"/>
    <property type="gene ID" value="MTR_1g062850"/>
</dbReference>
<dbReference type="InterPro" id="IPR002156">
    <property type="entry name" value="RNaseH_domain"/>
</dbReference>
<gene>
    <name evidence="4" type="ordered locus">MTR_1g062850</name>
</gene>
<organism evidence="4 6">
    <name type="scientific">Medicago truncatula</name>
    <name type="common">Barrel medic</name>
    <name type="synonym">Medicago tribuloides</name>
    <dbReference type="NCBI Taxonomy" id="3880"/>
    <lineage>
        <taxon>Eukaryota</taxon>
        <taxon>Viridiplantae</taxon>
        <taxon>Streptophyta</taxon>
        <taxon>Embryophyta</taxon>
        <taxon>Tracheophyta</taxon>
        <taxon>Spermatophyta</taxon>
        <taxon>Magnoliopsida</taxon>
        <taxon>eudicotyledons</taxon>
        <taxon>Gunneridae</taxon>
        <taxon>Pentapetalae</taxon>
        <taxon>rosids</taxon>
        <taxon>fabids</taxon>
        <taxon>Fabales</taxon>
        <taxon>Fabaceae</taxon>
        <taxon>Papilionoideae</taxon>
        <taxon>50 kb inversion clade</taxon>
        <taxon>NPAAA clade</taxon>
        <taxon>Hologalegina</taxon>
        <taxon>IRL clade</taxon>
        <taxon>Trifolieae</taxon>
        <taxon>Medicago</taxon>
    </lineage>
</organism>
<evidence type="ECO:0000259" key="3">
    <source>
        <dbReference type="Pfam" id="PF13456"/>
    </source>
</evidence>
<feature type="transmembrane region" description="Helical" evidence="1">
    <location>
        <begin position="172"/>
        <end position="193"/>
    </location>
</feature>
<proteinExistence type="predicted"/>
<sequence length="240" mass="26901">MGIYKVYLVVVMSLLFISLVVADRVTSYNIKRKVPTGPNPQLSPDPVPVMAMTTNYNFIHEIKRKVPTGLNPTQSPDPVPAVERSNDCNFNHVIKRKVLTGPNPAQSPDLVPNACGGLSRDHRGSLLGAFACNIGVSTVFYAEVYGFLLALEYGTQHGWRHIWLESDSTSALLVLKTVLWYRFYFVTVGTTLATKVYRLLLLTSLGKEIVVQICWLIWVTRHKARFGSRCCLKLFRLISS</sequence>
<name>A0A072VVN2_MEDTR</name>
<dbReference type="Proteomes" id="UP000002051">
    <property type="component" value="Unassembled WGS sequence"/>
</dbReference>
<evidence type="ECO:0000256" key="1">
    <source>
        <dbReference type="SAM" id="Phobius"/>
    </source>
</evidence>
<keyword evidence="2" id="KW-0732">Signal</keyword>
<dbReference type="CDD" id="cd06222">
    <property type="entry name" value="RNase_H_like"/>
    <property type="match status" value="1"/>
</dbReference>
<keyword evidence="6" id="KW-1185">Reference proteome</keyword>
<dbReference type="Pfam" id="PF13456">
    <property type="entry name" value="RVT_3"/>
    <property type="match status" value="1"/>
</dbReference>
<reference evidence="5" key="3">
    <citation type="submission" date="2015-04" db="UniProtKB">
        <authorList>
            <consortium name="EnsemblPlants"/>
        </authorList>
    </citation>
    <scope>IDENTIFICATION</scope>
    <source>
        <strain evidence="5">cv. Jemalong A17</strain>
    </source>
</reference>
<dbReference type="PANTHER" id="PTHR37380">
    <property type="entry name" value="CLE FAMILY OSCLE501 PROTEIN"/>
    <property type="match status" value="1"/>
</dbReference>
<evidence type="ECO:0000313" key="4">
    <source>
        <dbReference type="EMBL" id="KEH42155.1"/>
    </source>
</evidence>
<dbReference type="GO" id="GO:0003676">
    <property type="term" value="F:nucleic acid binding"/>
    <property type="evidence" value="ECO:0007669"/>
    <property type="project" value="InterPro"/>
</dbReference>
<dbReference type="InterPro" id="IPR044730">
    <property type="entry name" value="RNase_H-like_dom_plant"/>
</dbReference>
<reference evidence="4 6" key="2">
    <citation type="journal article" date="2014" name="BMC Genomics">
        <title>An improved genome release (version Mt4.0) for the model legume Medicago truncatula.</title>
        <authorList>
            <person name="Tang H."/>
            <person name="Krishnakumar V."/>
            <person name="Bidwell S."/>
            <person name="Rosen B."/>
            <person name="Chan A."/>
            <person name="Zhou S."/>
            <person name="Gentzbittel L."/>
            <person name="Childs K.L."/>
            <person name="Yandell M."/>
            <person name="Gundlach H."/>
            <person name="Mayer K.F."/>
            <person name="Schwartz D.C."/>
            <person name="Town C.D."/>
        </authorList>
    </citation>
    <scope>GENOME REANNOTATION</scope>
    <source>
        <strain evidence="4">A17</strain>
        <strain evidence="5 6">cv. Jemalong A17</strain>
    </source>
</reference>
<feature type="signal peptide" evidence="2">
    <location>
        <begin position="1"/>
        <end position="22"/>
    </location>
</feature>
<evidence type="ECO:0000256" key="2">
    <source>
        <dbReference type="SAM" id="SignalP"/>
    </source>
</evidence>
<accession>A0A072VVN2</accession>
<feature type="chain" id="PRO_5014501068" evidence="2">
    <location>
        <begin position="23"/>
        <end position="240"/>
    </location>
</feature>
<dbReference type="GO" id="GO:0004523">
    <property type="term" value="F:RNA-DNA hybrid ribonuclease activity"/>
    <property type="evidence" value="ECO:0007669"/>
    <property type="project" value="InterPro"/>
</dbReference>